<evidence type="ECO:0000256" key="1">
    <source>
        <dbReference type="SAM" id="MobiDB-lite"/>
    </source>
</evidence>
<dbReference type="InterPro" id="IPR046672">
    <property type="entry name" value="DUF6542"/>
</dbReference>
<evidence type="ECO:0000313" key="5">
    <source>
        <dbReference type="Proteomes" id="UP000269019"/>
    </source>
</evidence>
<dbReference type="RefSeq" id="WP_206425820.1">
    <property type="nucleotide sequence ID" value="NZ_CP033896.1"/>
</dbReference>
<dbReference type="AlphaFoldDB" id="A0A3G6J5Y9"/>
<feature type="transmembrane region" description="Helical" evidence="2">
    <location>
        <begin position="82"/>
        <end position="104"/>
    </location>
</feature>
<feature type="compositionally biased region" description="Low complexity" evidence="1">
    <location>
        <begin position="355"/>
        <end position="364"/>
    </location>
</feature>
<dbReference type="EMBL" id="CP033896">
    <property type="protein sequence ID" value="AZA13183.1"/>
    <property type="molecule type" value="Genomic_DNA"/>
</dbReference>
<proteinExistence type="predicted"/>
<name>A0A3G6J5Y9_9CORY</name>
<feature type="transmembrane region" description="Helical" evidence="2">
    <location>
        <begin position="28"/>
        <end position="46"/>
    </location>
</feature>
<feature type="region of interest" description="Disordered" evidence="1">
    <location>
        <begin position="163"/>
        <end position="422"/>
    </location>
</feature>
<accession>A0A3G6J5Y9</accession>
<dbReference type="Pfam" id="PF20177">
    <property type="entry name" value="DUF6542"/>
    <property type="match status" value="1"/>
</dbReference>
<feature type="transmembrane region" description="Helical" evidence="2">
    <location>
        <begin position="52"/>
        <end position="70"/>
    </location>
</feature>
<feature type="domain" description="DUF6542" evidence="3">
    <location>
        <begin position="28"/>
        <end position="148"/>
    </location>
</feature>
<sequence>MTVVNQRPQVSAPAGPAVTVRDVGVSPAIATLVLFTGTGLAAWQAIDATRITMIFVMLFGIGAVLSVSMVKTSAVYLQTTLIPIIFGLVVPLTAGYIGSSMASADDSRISKTDILTSLYPLAQHFPSLLAITGIATAIAVLRWWLAHRRYKDAVVRARRAHAVDRAADKDNVSTARTARRAARRPRPGDASAVTVDQLSRERRERRARLQQRSTPTTAVAANSPQSTTPGSDPVPLPTRSVARRSSATPQPAVPGRARPRTPVVPPAAPQPFHPHINPATPHPVETANDPQQAAATRRRPIVRPQQPPQAQPYASPSAHSAPAAAKPGRTAGPYPIKPVRRLDEQDIAQRRQRAAHQYQQHTAAGRPAAPSHTPARPPARPVPPVEYPTRQVPPSQPSATTPPATRRPARHTWLDDNLYDDE</sequence>
<keyword evidence="2" id="KW-0472">Membrane</keyword>
<feature type="compositionally biased region" description="Low complexity" evidence="1">
    <location>
        <begin position="311"/>
        <end position="327"/>
    </location>
</feature>
<reference evidence="4 5" key="1">
    <citation type="submission" date="2018-11" db="EMBL/GenBank/DDBJ databases">
        <authorList>
            <person name="Kleinhagauer T."/>
            <person name="Glaeser S.P."/>
            <person name="Spergser J."/>
            <person name="Ruckert C."/>
            <person name="Kaempfer P."/>
            <person name="Busse H.-J."/>
        </authorList>
    </citation>
    <scope>NUCLEOTIDE SEQUENCE [LARGE SCALE GENOMIC DNA]</scope>
    <source>
        <strain evidence="4 5">200CH</strain>
    </source>
</reference>
<feature type="compositionally biased region" description="Polar residues" evidence="1">
    <location>
        <begin position="214"/>
        <end position="230"/>
    </location>
</feature>
<organism evidence="4 5">
    <name type="scientific">Corynebacterium choanae</name>
    <dbReference type="NCBI Taxonomy" id="1862358"/>
    <lineage>
        <taxon>Bacteria</taxon>
        <taxon>Bacillati</taxon>
        <taxon>Actinomycetota</taxon>
        <taxon>Actinomycetes</taxon>
        <taxon>Mycobacteriales</taxon>
        <taxon>Corynebacteriaceae</taxon>
        <taxon>Corynebacterium</taxon>
    </lineage>
</organism>
<evidence type="ECO:0000256" key="2">
    <source>
        <dbReference type="SAM" id="Phobius"/>
    </source>
</evidence>
<gene>
    <name evidence="4" type="ORF">CCHOA_03870</name>
</gene>
<feature type="compositionally biased region" description="Pro residues" evidence="1">
    <location>
        <begin position="262"/>
        <end position="272"/>
    </location>
</feature>
<feature type="compositionally biased region" description="Pro residues" evidence="1">
    <location>
        <begin position="375"/>
        <end position="386"/>
    </location>
</feature>
<feature type="compositionally biased region" description="Low complexity" evidence="1">
    <location>
        <begin position="397"/>
        <end position="406"/>
    </location>
</feature>
<keyword evidence="2" id="KW-1133">Transmembrane helix</keyword>
<dbReference type="KEGG" id="ccho:CCHOA_03870"/>
<protein>
    <recommendedName>
        <fullName evidence="3">DUF6542 domain-containing protein</fullName>
    </recommendedName>
</protein>
<keyword evidence="2" id="KW-0812">Transmembrane</keyword>
<feature type="transmembrane region" description="Helical" evidence="2">
    <location>
        <begin position="124"/>
        <end position="145"/>
    </location>
</feature>
<evidence type="ECO:0000313" key="4">
    <source>
        <dbReference type="EMBL" id="AZA13183.1"/>
    </source>
</evidence>
<evidence type="ECO:0000259" key="3">
    <source>
        <dbReference type="Pfam" id="PF20177"/>
    </source>
</evidence>
<feature type="compositionally biased region" description="Basic and acidic residues" evidence="1">
    <location>
        <begin position="340"/>
        <end position="349"/>
    </location>
</feature>
<dbReference type="Proteomes" id="UP000269019">
    <property type="component" value="Chromosome"/>
</dbReference>
<keyword evidence="5" id="KW-1185">Reference proteome</keyword>